<comment type="caution">
    <text evidence="1">The sequence shown here is derived from an EMBL/GenBank/DDBJ whole genome shotgun (WGS) entry which is preliminary data.</text>
</comment>
<organism evidence="1 2">
    <name type="scientific">Melastoma candidum</name>
    <dbReference type="NCBI Taxonomy" id="119954"/>
    <lineage>
        <taxon>Eukaryota</taxon>
        <taxon>Viridiplantae</taxon>
        <taxon>Streptophyta</taxon>
        <taxon>Embryophyta</taxon>
        <taxon>Tracheophyta</taxon>
        <taxon>Spermatophyta</taxon>
        <taxon>Magnoliopsida</taxon>
        <taxon>eudicotyledons</taxon>
        <taxon>Gunneridae</taxon>
        <taxon>Pentapetalae</taxon>
        <taxon>rosids</taxon>
        <taxon>malvids</taxon>
        <taxon>Myrtales</taxon>
        <taxon>Melastomataceae</taxon>
        <taxon>Melastomatoideae</taxon>
        <taxon>Melastomateae</taxon>
        <taxon>Melastoma</taxon>
    </lineage>
</organism>
<reference evidence="2" key="1">
    <citation type="journal article" date="2023" name="Front. Plant Sci.">
        <title>Chromosomal-level genome assembly of Melastoma candidum provides insights into trichome evolution.</title>
        <authorList>
            <person name="Zhong Y."/>
            <person name="Wu W."/>
            <person name="Sun C."/>
            <person name="Zou P."/>
            <person name="Liu Y."/>
            <person name="Dai S."/>
            <person name="Zhou R."/>
        </authorList>
    </citation>
    <scope>NUCLEOTIDE SEQUENCE [LARGE SCALE GENOMIC DNA]</scope>
</reference>
<name>A0ACB9QP37_9MYRT</name>
<dbReference type="Proteomes" id="UP001057402">
    <property type="component" value="Chromosome 5"/>
</dbReference>
<accession>A0ACB9QP37</accession>
<dbReference type="EMBL" id="CM042884">
    <property type="protein sequence ID" value="KAI4368339.1"/>
    <property type="molecule type" value="Genomic_DNA"/>
</dbReference>
<keyword evidence="2" id="KW-1185">Reference proteome</keyword>
<protein>
    <submittedName>
        <fullName evidence="1">Uncharacterized protein</fullName>
    </submittedName>
</protein>
<evidence type="ECO:0000313" key="2">
    <source>
        <dbReference type="Proteomes" id="UP001057402"/>
    </source>
</evidence>
<sequence length="251" mass="27526">MLATNECAPSDYGGNEGPRLRPCHRTRDLDRPGVVDVAAAPDELEDSLEEDVPLELPDTSRSGLRDRHVGGKKDRERSDRVDRDRERLLRNKRRRGDGNSNNHRLIHHGGTGNRGEELGMVADESSEESVNDNEDEDDYEHLHHQQHTRLLQPASAVTSSASMMLNNSRRSYPPSASAMPAAAGAALKVNRPAWKAADEMIGVQCPEKPGQPRRRGHMTAGVGGGTTVGHASGDQAARQSPRDLLPWPHLQ</sequence>
<gene>
    <name evidence="1" type="ORF">MLD38_016907</name>
</gene>
<evidence type="ECO:0000313" key="1">
    <source>
        <dbReference type="EMBL" id="KAI4368339.1"/>
    </source>
</evidence>
<proteinExistence type="predicted"/>